<feature type="transmembrane region" description="Helical" evidence="1">
    <location>
        <begin position="6"/>
        <end position="29"/>
    </location>
</feature>
<keyword evidence="3" id="KW-1185">Reference proteome</keyword>
<dbReference type="AlphaFoldDB" id="A0A841PPJ4"/>
<gene>
    <name evidence="2" type="ORF">HNR44_002680</name>
</gene>
<sequence length="35" mass="3595">MAAEIAAIIGFSGLMIGLSIVMALAFFGFSSKKDS</sequence>
<comment type="caution">
    <text evidence="2">The sequence shown here is derived from an EMBL/GenBank/DDBJ whole genome shotgun (WGS) entry which is preliminary data.</text>
</comment>
<protein>
    <submittedName>
        <fullName evidence="2">Uncharacterized protein</fullName>
    </submittedName>
</protein>
<evidence type="ECO:0000313" key="2">
    <source>
        <dbReference type="EMBL" id="MBB6450690.1"/>
    </source>
</evidence>
<keyword evidence="1" id="KW-1133">Transmembrane helix</keyword>
<evidence type="ECO:0000313" key="3">
    <source>
        <dbReference type="Proteomes" id="UP000568839"/>
    </source>
</evidence>
<name>A0A841PPJ4_9BACL</name>
<reference evidence="2 3" key="1">
    <citation type="submission" date="2020-08" db="EMBL/GenBank/DDBJ databases">
        <title>Genomic Encyclopedia of Type Strains, Phase IV (KMG-IV): sequencing the most valuable type-strain genomes for metagenomic binning, comparative biology and taxonomic classification.</title>
        <authorList>
            <person name="Goeker M."/>
        </authorList>
    </citation>
    <scope>NUCLEOTIDE SEQUENCE [LARGE SCALE GENOMIC DNA]</scope>
    <source>
        <strain evidence="2 3">DSM 21769</strain>
    </source>
</reference>
<keyword evidence="1" id="KW-0812">Transmembrane</keyword>
<dbReference type="Proteomes" id="UP000568839">
    <property type="component" value="Unassembled WGS sequence"/>
</dbReference>
<evidence type="ECO:0000256" key="1">
    <source>
        <dbReference type="SAM" id="Phobius"/>
    </source>
</evidence>
<keyword evidence="1" id="KW-0472">Membrane</keyword>
<accession>A0A841PPJ4</accession>
<dbReference type="EMBL" id="JACHHJ010000004">
    <property type="protein sequence ID" value="MBB6450690.1"/>
    <property type="molecule type" value="Genomic_DNA"/>
</dbReference>
<proteinExistence type="predicted"/>
<organism evidence="2 3">
    <name type="scientific">Geomicrobium halophilum</name>
    <dbReference type="NCBI Taxonomy" id="549000"/>
    <lineage>
        <taxon>Bacteria</taxon>
        <taxon>Bacillati</taxon>
        <taxon>Bacillota</taxon>
        <taxon>Bacilli</taxon>
        <taxon>Bacillales</taxon>
        <taxon>Geomicrobium</taxon>
    </lineage>
</organism>